<evidence type="ECO:0000313" key="2">
    <source>
        <dbReference type="EMBL" id="OYP53435.1"/>
    </source>
</evidence>
<sequence length="184" mass="20699">MMKKIFIIILLILPFLVGCKKVIGPTTVSVVDSVRHYYPIIQGEKLKMIFEIKNTGNQPLVINDIQPSSLSLTNTTDNDVIIMPGMAKPVEFVYDSSMNLGYVHEVIRIFGNLATKGVLELSFDTNVVSPTQDPVDYEIFYTGELKEAEIHGLKKAVDGNSETKGYYVDNHDRNMRKINSTDIR</sequence>
<dbReference type="Proteomes" id="UP000887043">
    <property type="component" value="Unassembled WGS sequence"/>
</dbReference>
<protein>
    <submittedName>
        <fullName evidence="2">DUF1573 domain-containing protein</fullName>
    </submittedName>
</protein>
<reference evidence="1" key="2">
    <citation type="submission" date="2021-08" db="EMBL/GenBank/DDBJ databases">
        <title>Prevotella lacticifex sp. nov., isolated from rumen of cow.</title>
        <authorList>
            <person name="Shinkai T."/>
            <person name="Ikeyama N."/>
            <person name="Kumagai M."/>
            <person name="Ohmori H."/>
            <person name="Sakamoto M."/>
            <person name="Ohkuma M."/>
            <person name="Mitsumori M."/>
        </authorList>
    </citation>
    <scope>NUCLEOTIDE SEQUENCE</scope>
    <source>
        <strain evidence="1">DSM 11371</strain>
    </source>
</reference>
<evidence type="ECO:0000313" key="3">
    <source>
        <dbReference type="Proteomes" id="UP000216189"/>
    </source>
</evidence>
<evidence type="ECO:0000313" key="4">
    <source>
        <dbReference type="Proteomes" id="UP000887043"/>
    </source>
</evidence>
<keyword evidence="3" id="KW-1185">Reference proteome</keyword>
<dbReference type="Proteomes" id="UP000216189">
    <property type="component" value="Unassembled WGS sequence"/>
</dbReference>
<organism evidence="1 4">
    <name type="scientific">Segatella bryantii</name>
    <name type="common">Prevotella bryantii</name>
    <dbReference type="NCBI Taxonomy" id="77095"/>
    <lineage>
        <taxon>Bacteria</taxon>
        <taxon>Pseudomonadati</taxon>
        <taxon>Bacteroidota</taxon>
        <taxon>Bacteroidia</taxon>
        <taxon>Bacteroidales</taxon>
        <taxon>Prevotellaceae</taxon>
        <taxon>Segatella</taxon>
    </lineage>
</organism>
<gene>
    <name evidence="2" type="ORF">CIK91_12295</name>
    <name evidence="1" type="ORF">PRRU23_08420</name>
</gene>
<dbReference type="EMBL" id="BPTR01000001">
    <property type="protein sequence ID" value="GJG27142.1"/>
    <property type="molecule type" value="Genomic_DNA"/>
</dbReference>
<evidence type="ECO:0000313" key="1">
    <source>
        <dbReference type="EMBL" id="GJG27142.1"/>
    </source>
</evidence>
<name>A0AA37MKQ5_SEGBR</name>
<dbReference type="Pfam" id="PF07610">
    <property type="entry name" value="DUF1573"/>
    <property type="match status" value="1"/>
</dbReference>
<reference evidence="2 3" key="1">
    <citation type="submission" date="2017-08" db="EMBL/GenBank/DDBJ databases">
        <title>Comparative genomics of non-oral Prevotella species.</title>
        <authorList>
            <person name="Accetto T."/>
            <person name="Nograsek B."/>
            <person name="Avgustin G."/>
        </authorList>
    </citation>
    <scope>NUCLEOTIDE SEQUENCE [LARGE SCALE GENOMIC DNA]</scope>
    <source>
        <strain evidence="2 3">TC1-1</strain>
    </source>
</reference>
<proteinExistence type="predicted"/>
<dbReference type="InterPro" id="IPR011467">
    <property type="entry name" value="DUF1573"/>
</dbReference>
<dbReference type="EMBL" id="NPJF01000064">
    <property type="protein sequence ID" value="OYP53435.1"/>
    <property type="molecule type" value="Genomic_DNA"/>
</dbReference>
<comment type="caution">
    <text evidence="1">The sequence shown here is derived from an EMBL/GenBank/DDBJ whole genome shotgun (WGS) entry which is preliminary data.</text>
</comment>
<dbReference type="PROSITE" id="PS51257">
    <property type="entry name" value="PROKAR_LIPOPROTEIN"/>
    <property type="match status" value="1"/>
</dbReference>
<dbReference type="Gene3D" id="2.60.40.10">
    <property type="entry name" value="Immunoglobulins"/>
    <property type="match status" value="1"/>
</dbReference>
<dbReference type="AlphaFoldDB" id="A0AA37MKQ5"/>
<accession>A0AA37MKQ5</accession>
<dbReference type="RefSeq" id="WP_006282343.1">
    <property type="nucleotide sequence ID" value="NZ_BPTR01000001.1"/>
</dbReference>
<dbReference type="InterPro" id="IPR013783">
    <property type="entry name" value="Ig-like_fold"/>
</dbReference>